<reference evidence="4" key="1">
    <citation type="submission" date="2018-05" db="EMBL/GenBank/DDBJ databases">
        <authorList>
            <person name="Liu B.-T."/>
        </authorList>
    </citation>
    <scope>NUCLEOTIDE SEQUENCE [LARGE SCALE GENOMIC DNA]</scope>
    <source>
        <strain evidence="4">WD6-1</strain>
    </source>
</reference>
<name>A0A2U2BU23_9PROT</name>
<gene>
    <name evidence="3" type="ORF">DDZ18_07545</name>
</gene>
<evidence type="ECO:0000313" key="3">
    <source>
        <dbReference type="EMBL" id="PWE17516.1"/>
    </source>
</evidence>
<dbReference type="PROSITE" id="PS51352">
    <property type="entry name" value="THIOREDOXIN_2"/>
    <property type="match status" value="1"/>
</dbReference>
<keyword evidence="1" id="KW-0732">Signal</keyword>
<dbReference type="EMBL" id="QEXV01000003">
    <property type="protein sequence ID" value="PWE17516.1"/>
    <property type="molecule type" value="Genomic_DNA"/>
</dbReference>
<keyword evidence="4" id="KW-1185">Reference proteome</keyword>
<proteinExistence type="predicted"/>
<comment type="caution">
    <text evidence="3">The sequence shown here is derived from an EMBL/GenBank/DDBJ whole genome shotgun (WGS) entry which is preliminary data.</text>
</comment>
<dbReference type="InterPro" id="IPR013766">
    <property type="entry name" value="Thioredoxin_domain"/>
</dbReference>
<sequence length="145" mass="15745">MRHIVLALIAAVMITAPANARAGDAAGDAEPRLVAATFRSAWCGACRILEPRIDAVEPRFAERPVEFVRFDFTWGRREGLREQAAAAGVAEIYDRHAGGTGYMLLIDREAGDVLAMITIRHGETDIAAAIERALAIIDQRAEFGL</sequence>
<evidence type="ECO:0000313" key="4">
    <source>
        <dbReference type="Proteomes" id="UP000245168"/>
    </source>
</evidence>
<feature type="domain" description="Thioredoxin" evidence="2">
    <location>
        <begin position="5"/>
        <end position="142"/>
    </location>
</feature>
<dbReference type="OrthoDB" id="7631741at2"/>
<accession>A0A2U2BU23</accession>
<dbReference type="AlphaFoldDB" id="A0A2U2BU23"/>
<organism evidence="3 4">
    <name type="scientific">Marinicauda salina</name>
    <dbReference type="NCBI Taxonomy" id="2135793"/>
    <lineage>
        <taxon>Bacteria</taxon>
        <taxon>Pseudomonadati</taxon>
        <taxon>Pseudomonadota</taxon>
        <taxon>Alphaproteobacteria</taxon>
        <taxon>Maricaulales</taxon>
        <taxon>Maricaulaceae</taxon>
        <taxon>Marinicauda</taxon>
    </lineage>
</organism>
<feature type="signal peptide" evidence="1">
    <location>
        <begin position="1"/>
        <end position="22"/>
    </location>
</feature>
<dbReference type="InterPro" id="IPR036249">
    <property type="entry name" value="Thioredoxin-like_sf"/>
</dbReference>
<feature type="chain" id="PRO_5015744610" evidence="1">
    <location>
        <begin position="23"/>
        <end position="145"/>
    </location>
</feature>
<dbReference type="RefSeq" id="WP_109252747.1">
    <property type="nucleotide sequence ID" value="NZ_QEXV01000003.1"/>
</dbReference>
<protein>
    <submittedName>
        <fullName evidence="3">Thiol reductase thioredoxin</fullName>
    </submittedName>
</protein>
<dbReference type="SUPFAM" id="SSF52833">
    <property type="entry name" value="Thioredoxin-like"/>
    <property type="match status" value="1"/>
</dbReference>
<evidence type="ECO:0000259" key="2">
    <source>
        <dbReference type="PROSITE" id="PS51352"/>
    </source>
</evidence>
<dbReference type="Proteomes" id="UP000245168">
    <property type="component" value="Unassembled WGS sequence"/>
</dbReference>
<evidence type="ECO:0000256" key="1">
    <source>
        <dbReference type="SAM" id="SignalP"/>
    </source>
</evidence>